<accession>A0ABV8FMJ0</accession>
<gene>
    <name evidence="2" type="ORF">ACFOVU_09190</name>
</gene>
<dbReference type="EMBL" id="JBHSBH010000007">
    <property type="protein sequence ID" value="MFC3996086.1"/>
    <property type="molecule type" value="Genomic_DNA"/>
</dbReference>
<evidence type="ECO:0000256" key="1">
    <source>
        <dbReference type="SAM" id="MobiDB-lite"/>
    </source>
</evidence>
<dbReference type="Proteomes" id="UP001595847">
    <property type="component" value="Unassembled WGS sequence"/>
</dbReference>
<reference evidence="3" key="1">
    <citation type="journal article" date="2019" name="Int. J. Syst. Evol. Microbiol.">
        <title>The Global Catalogue of Microorganisms (GCM) 10K type strain sequencing project: providing services to taxonomists for standard genome sequencing and annotation.</title>
        <authorList>
            <consortium name="The Broad Institute Genomics Platform"/>
            <consortium name="The Broad Institute Genome Sequencing Center for Infectious Disease"/>
            <person name="Wu L."/>
            <person name="Ma J."/>
        </authorList>
    </citation>
    <scope>NUCLEOTIDE SEQUENCE [LARGE SCALE GENOMIC DNA]</scope>
    <source>
        <strain evidence="3">TBRC 1826</strain>
    </source>
</reference>
<feature type="region of interest" description="Disordered" evidence="1">
    <location>
        <begin position="123"/>
        <end position="151"/>
    </location>
</feature>
<name>A0ABV8FMJ0_9ACTN</name>
<comment type="caution">
    <text evidence="2">The sequence shown here is derived from an EMBL/GenBank/DDBJ whole genome shotgun (WGS) entry which is preliminary data.</text>
</comment>
<protein>
    <submittedName>
        <fullName evidence="2">Uncharacterized protein</fullName>
    </submittedName>
</protein>
<sequence>MAEQTKITLGYLRKFREGNLQGLQDELEKKRNVFYEKYVDESEVKNGSISLKGIRAGNPELLPVAGDISYLVNSNVNAIYEKLQEFIDELDGIKSRLQRFEVEFGKTEEDSVLTAEQLNWVMSSSGSSGSSSDSLGSSDSTSDSTSDEDDT</sequence>
<feature type="compositionally biased region" description="Low complexity" evidence="1">
    <location>
        <begin position="123"/>
        <end position="144"/>
    </location>
</feature>
<organism evidence="2 3">
    <name type="scientific">Nocardiopsis sediminis</name>
    <dbReference type="NCBI Taxonomy" id="1778267"/>
    <lineage>
        <taxon>Bacteria</taxon>
        <taxon>Bacillati</taxon>
        <taxon>Actinomycetota</taxon>
        <taxon>Actinomycetes</taxon>
        <taxon>Streptosporangiales</taxon>
        <taxon>Nocardiopsidaceae</taxon>
        <taxon>Nocardiopsis</taxon>
    </lineage>
</organism>
<evidence type="ECO:0000313" key="2">
    <source>
        <dbReference type="EMBL" id="MFC3996086.1"/>
    </source>
</evidence>
<proteinExistence type="predicted"/>
<keyword evidence="3" id="KW-1185">Reference proteome</keyword>
<evidence type="ECO:0000313" key="3">
    <source>
        <dbReference type="Proteomes" id="UP001595847"/>
    </source>
</evidence>
<dbReference type="RefSeq" id="WP_378531832.1">
    <property type="nucleotide sequence ID" value="NZ_JBHSBH010000007.1"/>
</dbReference>